<dbReference type="Gene3D" id="3.30.200.20">
    <property type="entry name" value="Phosphorylase Kinase, domain 1"/>
    <property type="match status" value="1"/>
</dbReference>
<dbReference type="InterPro" id="IPR001636">
    <property type="entry name" value="SAICAR_synth"/>
</dbReference>
<dbReference type="NCBIfam" id="TIGR00081">
    <property type="entry name" value="purC"/>
    <property type="match status" value="1"/>
</dbReference>
<dbReference type="Pfam" id="PF01259">
    <property type="entry name" value="SAICAR_synt"/>
    <property type="match status" value="1"/>
</dbReference>
<comment type="similarity">
    <text evidence="2 8">Belongs to the SAICAR synthetase family.</text>
</comment>
<dbReference type="Gene3D" id="3.30.470.20">
    <property type="entry name" value="ATP-grasp fold, B domain"/>
    <property type="match status" value="1"/>
</dbReference>
<dbReference type="GO" id="GO:0005524">
    <property type="term" value="F:ATP binding"/>
    <property type="evidence" value="ECO:0007669"/>
    <property type="project" value="UniProtKB-KW"/>
</dbReference>
<dbReference type="GO" id="GO:0006189">
    <property type="term" value="P:'de novo' IMP biosynthetic process"/>
    <property type="evidence" value="ECO:0007669"/>
    <property type="project" value="UniProtKB-UniRule"/>
</dbReference>
<comment type="pathway">
    <text evidence="1 8">Purine metabolism; IMP biosynthesis via de novo pathway; 5-amino-1-(5-phospho-D-ribosyl)imidazole-4-carboxamide from 5-amino-1-(5-phospho-D-ribosyl)imidazole-4-carboxylate: step 1/2.</text>
</comment>
<name>A0A2A2G8W4_9BACT</name>
<gene>
    <name evidence="8" type="primary">purC</name>
    <name evidence="10" type="ORF">CK503_09775</name>
</gene>
<evidence type="ECO:0000256" key="1">
    <source>
        <dbReference type="ARBA" id="ARBA00004672"/>
    </source>
</evidence>
<dbReference type="OrthoDB" id="9801549at2"/>
<comment type="caution">
    <text evidence="10">The sequence shown here is derived from an EMBL/GenBank/DDBJ whole genome shotgun (WGS) entry which is preliminary data.</text>
</comment>
<evidence type="ECO:0000256" key="4">
    <source>
        <dbReference type="ARBA" id="ARBA00022741"/>
    </source>
</evidence>
<dbReference type="UniPathway" id="UPA00074">
    <property type="reaction ID" value="UER00131"/>
</dbReference>
<dbReference type="SUPFAM" id="SSF56104">
    <property type="entry name" value="SAICAR synthase-like"/>
    <property type="match status" value="1"/>
</dbReference>
<keyword evidence="3 8" id="KW-0436">Ligase</keyword>
<keyword evidence="5 8" id="KW-0658">Purine biosynthesis</keyword>
<evidence type="ECO:0000256" key="5">
    <source>
        <dbReference type="ARBA" id="ARBA00022755"/>
    </source>
</evidence>
<dbReference type="EMBL" id="NSKE01000006">
    <property type="protein sequence ID" value="PAU94041.1"/>
    <property type="molecule type" value="Genomic_DNA"/>
</dbReference>
<evidence type="ECO:0000256" key="8">
    <source>
        <dbReference type="HAMAP-Rule" id="MF_00137"/>
    </source>
</evidence>
<dbReference type="HAMAP" id="MF_00137">
    <property type="entry name" value="SAICAR_synth"/>
    <property type="match status" value="1"/>
</dbReference>
<dbReference type="AlphaFoldDB" id="A0A2A2G8W4"/>
<dbReference type="Proteomes" id="UP000218831">
    <property type="component" value="Unassembled WGS sequence"/>
</dbReference>
<dbReference type="CDD" id="cd01414">
    <property type="entry name" value="SAICAR_synt_Sc"/>
    <property type="match status" value="1"/>
</dbReference>
<evidence type="ECO:0000256" key="3">
    <source>
        <dbReference type="ARBA" id="ARBA00022598"/>
    </source>
</evidence>
<sequence>MNSKALRNCITKTDVPDYPEPYRGKVRDVYELGDKKLGIVASDRISAFDHIMKQAIPYKGQILNSLAAFAFDKVDELVATHVIDVPHPNVTIAKKCDPIPIEVVIRACLTGHAARVYKSGKRTLCGVVLPDGMAENQKFGEPILTPATKAEEGHDEDISEKEILEQGIVDENIWQEVREKAFKVFERGQQIANKQGLILVDTKYEFGLYNGEVTLIDEVHTADSSRYFYRDGYEERLKKGEPQKQLSKEFLREWLMDHDFQGKKGETLPDLPDEFRIKVYNRYTELYEKLTGKSFKPTPIDMEKFNGELKKILDRY</sequence>
<keyword evidence="4 8" id="KW-0547">Nucleotide-binding</keyword>
<organism evidence="10 11">
    <name type="scientific">Fodinibius salipaludis</name>
    <dbReference type="NCBI Taxonomy" id="2032627"/>
    <lineage>
        <taxon>Bacteria</taxon>
        <taxon>Pseudomonadati</taxon>
        <taxon>Balneolota</taxon>
        <taxon>Balneolia</taxon>
        <taxon>Balneolales</taxon>
        <taxon>Balneolaceae</taxon>
        <taxon>Fodinibius</taxon>
    </lineage>
</organism>
<dbReference type="PANTHER" id="PTHR43700:SF1">
    <property type="entry name" value="PHOSPHORIBOSYLAMINOIMIDAZOLE-SUCCINOCARBOXAMIDE SYNTHASE"/>
    <property type="match status" value="1"/>
</dbReference>
<keyword evidence="6 8" id="KW-0067">ATP-binding</keyword>
<evidence type="ECO:0000313" key="11">
    <source>
        <dbReference type="Proteomes" id="UP000218831"/>
    </source>
</evidence>
<dbReference type="InterPro" id="IPR028923">
    <property type="entry name" value="SAICAR_synt/ADE2_N"/>
</dbReference>
<protein>
    <recommendedName>
        <fullName evidence="8">Phosphoribosylaminoimidazole-succinocarboxamide synthase</fullName>
        <ecNumber evidence="8">6.3.2.6</ecNumber>
    </recommendedName>
    <alternativeName>
        <fullName evidence="8">SAICAR synthetase</fullName>
    </alternativeName>
</protein>
<dbReference type="EC" id="6.3.2.6" evidence="8"/>
<evidence type="ECO:0000256" key="2">
    <source>
        <dbReference type="ARBA" id="ARBA00010190"/>
    </source>
</evidence>
<evidence type="ECO:0000259" key="9">
    <source>
        <dbReference type="Pfam" id="PF01259"/>
    </source>
</evidence>
<evidence type="ECO:0000256" key="7">
    <source>
        <dbReference type="ARBA" id="ARBA00048475"/>
    </source>
</evidence>
<comment type="catalytic activity">
    <reaction evidence="7 8">
        <text>5-amino-1-(5-phospho-D-ribosyl)imidazole-4-carboxylate + L-aspartate + ATP = (2S)-2-[5-amino-1-(5-phospho-beta-D-ribosyl)imidazole-4-carboxamido]succinate + ADP + phosphate + 2 H(+)</text>
        <dbReference type="Rhea" id="RHEA:22628"/>
        <dbReference type="ChEBI" id="CHEBI:15378"/>
        <dbReference type="ChEBI" id="CHEBI:29991"/>
        <dbReference type="ChEBI" id="CHEBI:30616"/>
        <dbReference type="ChEBI" id="CHEBI:43474"/>
        <dbReference type="ChEBI" id="CHEBI:58443"/>
        <dbReference type="ChEBI" id="CHEBI:77657"/>
        <dbReference type="ChEBI" id="CHEBI:456216"/>
        <dbReference type="EC" id="6.3.2.6"/>
    </reaction>
</comment>
<dbReference type="GO" id="GO:0005737">
    <property type="term" value="C:cytoplasm"/>
    <property type="evidence" value="ECO:0007669"/>
    <property type="project" value="TreeGrafter"/>
</dbReference>
<reference evidence="10 11" key="1">
    <citation type="submission" date="2017-08" db="EMBL/GenBank/DDBJ databases">
        <title>Aliifodinibius alkalisoli sp. nov., isolated from saline alkaline soil.</title>
        <authorList>
            <person name="Liu D."/>
            <person name="Zhang G."/>
        </authorList>
    </citation>
    <scope>NUCLEOTIDE SEQUENCE [LARGE SCALE GENOMIC DNA]</scope>
    <source>
        <strain evidence="10 11">WN023</strain>
    </source>
</reference>
<accession>A0A2A2G8W4</accession>
<feature type="domain" description="SAICAR synthetase/ADE2 N-terminal" evidence="9">
    <location>
        <begin position="22"/>
        <end position="259"/>
    </location>
</feature>
<dbReference type="InterPro" id="IPR018236">
    <property type="entry name" value="SAICAR_synthetase_CS"/>
</dbReference>
<dbReference type="PROSITE" id="PS01058">
    <property type="entry name" value="SAICAR_SYNTHETASE_2"/>
    <property type="match status" value="1"/>
</dbReference>
<dbReference type="NCBIfam" id="NF010568">
    <property type="entry name" value="PRK13961.1"/>
    <property type="match status" value="1"/>
</dbReference>
<evidence type="ECO:0000313" key="10">
    <source>
        <dbReference type="EMBL" id="PAU94041.1"/>
    </source>
</evidence>
<evidence type="ECO:0000256" key="6">
    <source>
        <dbReference type="ARBA" id="ARBA00022840"/>
    </source>
</evidence>
<dbReference type="NCBIfam" id="NF009251">
    <property type="entry name" value="PRK12607.1"/>
    <property type="match status" value="1"/>
</dbReference>
<dbReference type="GO" id="GO:0004639">
    <property type="term" value="F:phosphoribosylaminoimidazolesuccinocarboxamide synthase activity"/>
    <property type="evidence" value="ECO:0007669"/>
    <property type="project" value="UniProtKB-UniRule"/>
</dbReference>
<proteinExistence type="inferred from homology"/>
<dbReference type="PANTHER" id="PTHR43700">
    <property type="entry name" value="PHOSPHORIBOSYLAMINOIMIDAZOLE-SUCCINOCARBOXAMIDE SYNTHASE"/>
    <property type="match status" value="1"/>
</dbReference>
<keyword evidence="11" id="KW-1185">Reference proteome</keyword>